<dbReference type="Pfam" id="PF13683">
    <property type="entry name" value="rve_3"/>
    <property type="match status" value="1"/>
</dbReference>
<organism evidence="3 4">
    <name type="scientific">Bifidobacterium longum subsp. longum</name>
    <dbReference type="NCBI Taxonomy" id="1679"/>
    <lineage>
        <taxon>Bacteria</taxon>
        <taxon>Bacillati</taxon>
        <taxon>Actinomycetota</taxon>
        <taxon>Actinomycetes</taxon>
        <taxon>Bifidobacteriales</taxon>
        <taxon>Bifidobacteriaceae</taxon>
        <taxon>Bifidobacterium</taxon>
    </lineage>
</organism>
<protein>
    <submittedName>
        <fullName evidence="3">IS3 family transposase</fullName>
    </submittedName>
</protein>
<reference evidence="3" key="1">
    <citation type="journal article" date="2019" name="Appl. Environ. Microbiol.">
        <title>An in vitro enrichment strategy for formulating synergistic synbiotics.</title>
        <authorList>
            <person name="Kok C.R."/>
            <person name="Quintero D.F.G."/>
            <person name="Niyirora C."/>
            <person name="Rose D."/>
            <person name="Li A."/>
            <person name="Hutkins R."/>
        </authorList>
    </citation>
    <scope>NUCLEOTIDE SEQUENCE</scope>
    <source>
        <strain evidence="3">CR15</strain>
    </source>
</reference>
<proteinExistence type="predicted"/>
<dbReference type="InterPro" id="IPR048020">
    <property type="entry name" value="Transpos_IS3"/>
</dbReference>
<dbReference type="InterPro" id="IPR012337">
    <property type="entry name" value="RNaseH-like_sf"/>
</dbReference>
<dbReference type="NCBIfam" id="NF033516">
    <property type="entry name" value="transpos_IS3"/>
    <property type="match status" value="1"/>
</dbReference>
<evidence type="ECO:0000259" key="2">
    <source>
        <dbReference type="PROSITE" id="PS50994"/>
    </source>
</evidence>
<evidence type="ECO:0000313" key="3">
    <source>
        <dbReference type="EMBL" id="TPH34978.1"/>
    </source>
</evidence>
<dbReference type="EMBL" id="SZNG01000014">
    <property type="protein sequence ID" value="TPH34978.1"/>
    <property type="molecule type" value="Genomic_DNA"/>
</dbReference>
<dbReference type="Pfam" id="PF13276">
    <property type="entry name" value="HTH_21"/>
    <property type="match status" value="1"/>
</dbReference>
<dbReference type="InterPro" id="IPR025948">
    <property type="entry name" value="HTH-like_dom"/>
</dbReference>
<evidence type="ECO:0000256" key="1">
    <source>
        <dbReference type="ARBA" id="ARBA00002286"/>
    </source>
</evidence>
<gene>
    <name evidence="3" type="ORF">FCO76_08900</name>
</gene>
<dbReference type="InterPro" id="IPR036397">
    <property type="entry name" value="RNaseH_sf"/>
</dbReference>
<dbReference type="AlphaFoldDB" id="A0AA46JXM1"/>
<dbReference type="PROSITE" id="PS50994">
    <property type="entry name" value="INTEGRASE"/>
    <property type="match status" value="1"/>
</dbReference>
<comment type="caution">
    <text evidence="3">The sequence shown here is derived from an EMBL/GenBank/DDBJ whole genome shotgun (WGS) entry which is preliminary data.</text>
</comment>
<feature type="domain" description="Integrase catalytic" evidence="2">
    <location>
        <begin position="142"/>
        <end position="302"/>
    </location>
</feature>
<dbReference type="InterPro" id="IPR001584">
    <property type="entry name" value="Integrase_cat-core"/>
</dbReference>
<evidence type="ECO:0000313" key="4">
    <source>
        <dbReference type="Proteomes" id="UP000315512"/>
    </source>
</evidence>
<dbReference type="GO" id="GO:0003676">
    <property type="term" value="F:nucleic acid binding"/>
    <property type="evidence" value="ECO:0007669"/>
    <property type="project" value="InterPro"/>
</dbReference>
<dbReference type="Proteomes" id="UP000315512">
    <property type="component" value="Unassembled WGS sequence"/>
</dbReference>
<dbReference type="PANTHER" id="PTHR46889:SF4">
    <property type="entry name" value="TRANSPOSASE INSO FOR INSERTION SEQUENCE ELEMENT IS911B-RELATED"/>
    <property type="match status" value="1"/>
</dbReference>
<dbReference type="SUPFAM" id="SSF53098">
    <property type="entry name" value="Ribonuclease H-like"/>
    <property type="match status" value="1"/>
</dbReference>
<comment type="function">
    <text evidence="1">Involved in the transposition of the insertion sequence.</text>
</comment>
<accession>A0AA46JXM1</accession>
<sequence length="304" mass="34133">MAETRQAAGDGGRRFRTSGAGIRTKVGVIRSDAGRCPVSAQCGILGVAKSTCYWVLEHPEAERADPYEKDVERVWRDSGKVYGARKIRHALGHEGVTLSRRRVNRIMKRNGMASSYSKAAYRPRPARPDDDPAPNILAREFNGYAPRTHLASDPAYVRVGSSWAYVCLPGDLANRQIAGHSVGVGHDADLVLAAFAALRFPLDEIEVFHTDRGGEFTGERIERMLDVFGIRRSLSRPGNPYDNAVVESTNRLVKKELIHRNVYTNVEQLRSDVNRYVWWYNHRRLHSTLGYLSPVEFTQQGKTL</sequence>
<dbReference type="InterPro" id="IPR050900">
    <property type="entry name" value="Transposase_IS3/IS150/IS904"/>
</dbReference>
<reference evidence="3" key="2">
    <citation type="submission" date="2019-04" db="EMBL/GenBank/DDBJ databases">
        <authorList>
            <person name="Kok C.R."/>
            <person name="Hutkins R."/>
        </authorList>
    </citation>
    <scope>NUCLEOTIDE SEQUENCE</scope>
    <source>
        <strain evidence="3">CR15</strain>
    </source>
</reference>
<dbReference type="Gene3D" id="3.30.420.10">
    <property type="entry name" value="Ribonuclease H-like superfamily/Ribonuclease H"/>
    <property type="match status" value="1"/>
</dbReference>
<dbReference type="GO" id="GO:0015074">
    <property type="term" value="P:DNA integration"/>
    <property type="evidence" value="ECO:0007669"/>
    <property type="project" value="InterPro"/>
</dbReference>
<name>A0AA46JXM1_BIFLL</name>
<dbReference type="PANTHER" id="PTHR46889">
    <property type="entry name" value="TRANSPOSASE INSF FOR INSERTION SEQUENCE IS3B-RELATED"/>
    <property type="match status" value="1"/>
</dbReference>